<keyword evidence="3" id="KW-1185">Reference proteome</keyword>
<dbReference type="Proteomes" id="UP000747542">
    <property type="component" value="Unassembled WGS sequence"/>
</dbReference>
<gene>
    <name evidence="2" type="ORF">Hamer_G026820</name>
</gene>
<proteinExistence type="predicted"/>
<accession>A0A8J5N3D9</accession>
<comment type="caution">
    <text evidence="2">The sequence shown here is derived from an EMBL/GenBank/DDBJ whole genome shotgun (WGS) entry which is preliminary data.</text>
</comment>
<evidence type="ECO:0000256" key="1">
    <source>
        <dbReference type="SAM" id="MobiDB-lite"/>
    </source>
</evidence>
<feature type="region of interest" description="Disordered" evidence="1">
    <location>
        <begin position="66"/>
        <end position="92"/>
    </location>
</feature>
<feature type="region of interest" description="Disordered" evidence="1">
    <location>
        <begin position="121"/>
        <end position="147"/>
    </location>
</feature>
<evidence type="ECO:0000313" key="3">
    <source>
        <dbReference type="Proteomes" id="UP000747542"/>
    </source>
</evidence>
<feature type="region of interest" description="Disordered" evidence="1">
    <location>
        <begin position="1"/>
        <end position="22"/>
    </location>
</feature>
<dbReference type="AlphaFoldDB" id="A0A8J5N3D9"/>
<reference evidence="2" key="1">
    <citation type="journal article" date="2021" name="Sci. Adv.">
        <title>The American lobster genome reveals insights on longevity, neural, and immune adaptations.</title>
        <authorList>
            <person name="Polinski J.M."/>
            <person name="Zimin A.V."/>
            <person name="Clark K.F."/>
            <person name="Kohn A.B."/>
            <person name="Sadowski N."/>
            <person name="Timp W."/>
            <person name="Ptitsyn A."/>
            <person name="Khanna P."/>
            <person name="Romanova D.Y."/>
            <person name="Williams P."/>
            <person name="Greenwood S.J."/>
            <person name="Moroz L.L."/>
            <person name="Walt D.R."/>
            <person name="Bodnar A.G."/>
        </authorList>
    </citation>
    <scope>NUCLEOTIDE SEQUENCE</scope>
    <source>
        <strain evidence="2">GMGI-L3</strain>
    </source>
</reference>
<organism evidence="2 3">
    <name type="scientific">Homarus americanus</name>
    <name type="common">American lobster</name>
    <dbReference type="NCBI Taxonomy" id="6706"/>
    <lineage>
        <taxon>Eukaryota</taxon>
        <taxon>Metazoa</taxon>
        <taxon>Ecdysozoa</taxon>
        <taxon>Arthropoda</taxon>
        <taxon>Crustacea</taxon>
        <taxon>Multicrustacea</taxon>
        <taxon>Malacostraca</taxon>
        <taxon>Eumalacostraca</taxon>
        <taxon>Eucarida</taxon>
        <taxon>Decapoda</taxon>
        <taxon>Pleocyemata</taxon>
        <taxon>Astacidea</taxon>
        <taxon>Nephropoidea</taxon>
        <taxon>Nephropidae</taxon>
        <taxon>Homarus</taxon>
    </lineage>
</organism>
<name>A0A8J5N3D9_HOMAM</name>
<dbReference type="EMBL" id="JAHLQT010010884">
    <property type="protein sequence ID" value="KAG7172491.1"/>
    <property type="molecule type" value="Genomic_DNA"/>
</dbReference>
<protein>
    <submittedName>
        <fullName evidence="2">Uncharacterized protein</fullName>
    </submittedName>
</protein>
<evidence type="ECO:0000313" key="2">
    <source>
        <dbReference type="EMBL" id="KAG7172491.1"/>
    </source>
</evidence>
<feature type="compositionally biased region" description="Basic and acidic residues" evidence="1">
    <location>
        <begin position="83"/>
        <end position="92"/>
    </location>
</feature>
<sequence>MTASGLGPNPTPPETRSSEASVSVLADRRNIIPIKTLHCMASLPYNESPNLLYQTFTCLKRLAQTHPPRQKRGLQSTTLVTAEEPRARSVGVKPERSFNRGLWFRRKMPFLTFCNVKARPPNFSHGNRRTRPPADALWVPRHPNKPT</sequence>